<keyword evidence="4" id="KW-1185">Reference proteome</keyword>
<protein>
    <submittedName>
        <fullName evidence="5">Lipid storage droplets surface-binding protein 2-like</fullName>
    </submittedName>
</protein>
<evidence type="ECO:0000256" key="2">
    <source>
        <dbReference type="ARBA" id="ARBA00006311"/>
    </source>
</evidence>
<dbReference type="GO" id="GO:0010890">
    <property type="term" value="P:positive regulation of triglyceride storage"/>
    <property type="evidence" value="ECO:0007669"/>
    <property type="project" value="TreeGrafter"/>
</dbReference>
<reference evidence="5" key="1">
    <citation type="submission" date="2025-08" db="UniProtKB">
        <authorList>
            <consortium name="RefSeq"/>
        </authorList>
    </citation>
    <scope>IDENTIFICATION</scope>
</reference>
<dbReference type="KEGG" id="csol:105362102"/>
<dbReference type="GeneID" id="105362102"/>
<gene>
    <name evidence="5" type="primary">LOC105362102</name>
</gene>
<dbReference type="Pfam" id="PF03036">
    <property type="entry name" value="Perilipin"/>
    <property type="match status" value="1"/>
</dbReference>
<dbReference type="GO" id="GO:0005811">
    <property type="term" value="C:lipid droplet"/>
    <property type="evidence" value="ECO:0007669"/>
    <property type="project" value="UniProtKB-SubCell"/>
</dbReference>
<evidence type="ECO:0000256" key="1">
    <source>
        <dbReference type="ARBA" id="ARBA00004502"/>
    </source>
</evidence>
<dbReference type="Proteomes" id="UP000695007">
    <property type="component" value="Unplaced"/>
</dbReference>
<evidence type="ECO:0000313" key="5">
    <source>
        <dbReference type="RefSeq" id="XP_011497753.1"/>
    </source>
</evidence>
<dbReference type="GO" id="GO:0019915">
    <property type="term" value="P:lipid storage"/>
    <property type="evidence" value="ECO:0007669"/>
    <property type="project" value="TreeGrafter"/>
</dbReference>
<dbReference type="PANTHER" id="PTHR14024:SF53">
    <property type="entry name" value="LIPID STORAGE DROPLETS SURFACE-BINDING PROTEIN 2"/>
    <property type="match status" value="1"/>
</dbReference>
<dbReference type="InterPro" id="IPR004279">
    <property type="entry name" value="Perilipin"/>
</dbReference>
<dbReference type="RefSeq" id="XP_011497753.1">
    <property type="nucleotide sequence ID" value="XM_011499451.1"/>
</dbReference>
<keyword evidence="3" id="KW-0551">Lipid droplet</keyword>
<dbReference type="AlphaFoldDB" id="A0AAJ6YGQ8"/>
<accession>A0AAJ6YGQ8</accession>
<evidence type="ECO:0000256" key="3">
    <source>
        <dbReference type="ARBA" id="ARBA00022677"/>
    </source>
</evidence>
<sequence length="269" mass="30368">MTTQPAQLPQLEVMHRMLELPLVELALNKSSSTYTRFKDSHQLVKWALSTAESSLTSATRQAAPYAKKLEMPIHFVDHTLCRGLDHIEKKMPIVKQKPELILENAYMLAVHTAASTFVYANELVTTQAATIKDMSWNKMNQILSTNYGIAAVHGLDCTAIVVEMLIDKYFPPIGNEEFPESVSMEEDKLLHTLQTVGRLSNKATRRVYMHVALQLRTLNKDNLKTYLSNVVSFLHMTQYIALISDKVNNLSVAPTKEKATSKKHSKKVK</sequence>
<comment type="subcellular location">
    <subcellularLocation>
        <location evidence="1">Lipid droplet</location>
    </subcellularLocation>
</comment>
<organism evidence="4 5">
    <name type="scientific">Ceratosolen solmsi marchali</name>
    <dbReference type="NCBI Taxonomy" id="326594"/>
    <lineage>
        <taxon>Eukaryota</taxon>
        <taxon>Metazoa</taxon>
        <taxon>Ecdysozoa</taxon>
        <taxon>Arthropoda</taxon>
        <taxon>Hexapoda</taxon>
        <taxon>Insecta</taxon>
        <taxon>Pterygota</taxon>
        <taxon>Neoptera</taxon>
        <taxon>Endopterygota</taxon>
        <taxon>Hymenoptera</taxon>
        <taxon>Apocrita</taxon>
        <taxon>Proctotrupomorpha</taxon>
        <taxon>Chalcidoidea</taxon>
        <taxon>Agaonidae</taxon>
        <taxon>Agaoninae</taxon>
        <taxon>Ceratosolen</taxon>
    </lineage>
</organism>
<dbReference type="PANTHER" id="PTHR14024">
    <property type="entry name" value="PERILIPIN"/>
    <property type="match status" value="1"/>
</dbReference>
<name>A0AAJ6YGQ8_9HYME</name>
<evidence type="ECO:0000313" key="4">
    <source>
        <dbReference type="Proteomes" id="UP000695007"/>
    </source>
</evidence>
<proteinExistence type="inferred from homology"/>
<comment type="similarity">
    <text evidence="2">Belongs to the perilipin family.</text>
</comment>
<dbReference type="GO" id="GO:0005829">
    <property type="term" value="C:cytosol"/>
    <property type="evidence" value="ECO:0007669"/>
    <property type="project" value="TreeGrafter"/>
</dbReference>